<comment type="caution">
    <text evidence="2">The sequence shown here is derived from an EMBL/GenBank/DDBJ whole genome shotgun (WGS) entry which is preliminary data.</text>
</comment>
<sequence length="39" mass="4383">MTNETVLISLFALPVISLFIGYVSVELVKRINLRFTTLA</sequence>
<dbReference type="EMBL" id="AHBZ03000014">
    <property type="protein sequence ID" value="KAF7774226.1"/>
    <property type="molecule type" value="Genomic_DNA"/>
</dbReference>
<evidence type="ECO:0000313" key="3">
    <source>
        <dbReference type="Proteomes" id="UP000016487"/>
    </source>
</evidence>
<feature type="transmembrane region" description="Helical" evidence="1">
    <location>
        <begin position="6"/>
        <end position="25"/>
    </location>
</feature>
<keyword evidence="1" id="KW-0812">Transmembrane</keyword>
<keyword evidence="1" id="KW-1133">Transmembrane helix</keyword>
<protein>
    <submittedName>
        <fullName evidence="2">Uncharacterized protein</fullName>
    </submittedName>
</protein>
<evidence type="ECO:0000313" key="2">
    <source>
        <dbReference type="EMBL" id="KAF7774226.1"/>
    </source>
</evidence>
<dbReference type="Proteomes" id="UP000016487">
    <property type="component" value="Unassembled WGS sequence"/>
</dbReference>
<keyword evidence="1" id="KW-0472">Membrane</keyword>
<name>A0AAD4AKZ1_9GAMM</name>
<reference evidence="2" key="1">
    <citation type="journal article" date="2012" name="J. Bacteriol.">
        <title>Genome sequences of type strains of seven species of the marine bacterium Pseudoalteromonas.</title>
        <authorList>
            <person name="Xie B.B."/>
            <person name="Shu Y.L."/>
            <person name="Qin Q.L."/>
            <person name="Rong J.C."/>
            <person name="Zhang X.Y."/>
            <person name="Chen X.L."/>
            <person name="Shi M."/>
            <person name="He H.L."/>
            <person name="Zhou B.C."/>
            <person name="Zhang Y.Z."/>
        </authorList>
    </citation>
    <scope>NUCLEOTIDE SEQUENCE</scope>
    <source>
        <strain evidence="2">DSM 8771</strain>
    </source>
</reference>
<reference evidence="2" key="2">
    <citation type="submission" date="2015-03" db="EMBL/GenBank/DDBJ databases">
        <title>Genome sequence of Pseudoalteromonas citrea.</title>
        <authorList>
            <person name="Xie B.-B."/>
            <person name="Rong J.-C."/>
            <person name="Qin Q.-L."/>
            <person name="Zhang Y.-Z."/>
        </authorList>
    </citation>
    <scope>NUCLEOTIDE SEQUENCE</scope>
    <source>
        <strain evidence="2">DSM 8771</strain>
    </source>
</reference>
<evidence type="ECO:0000256" key="1">
    <source>
        <dbReference type="SAM" id="Phobius"/>
    </source>
</evidence>
<proteinExistence type="predicted"/>
<accession>A0AAD4AKZ1</accession>
<dbReference type="AlphaFoldDB" id="A0AAD4AKZ1"/>
<gene>
    <name evidence="2" type="ORF">PCIT_a0634</name>
</gene>
<organism evidence="2 3">
    <name type="scientific">Pseudoalteromonas citrea</name>
    <dbReference type="NCBI Taxonomy" id="43655"/>
    <lineage>
        <taxon>Bacteria</taxon>
        <taxon>Pseudomonadati</taxon>
        <taxon>Pseudomonadota</taxon>
        <taxon>Gammaproteobacteria</taxon>
        <taxon>Alteromonadales</taxon>
        <taxon>Pseudoalteromonadaceae</taxon>
        <taxon>Pseudoalteromonas</taxon>
    </lineage>
</organism>